<comment type="subunit">
    <text evidence="10">Monomer.</text>
</comment>
<keyword evidence="6 10" id="KW-0547">Nucleotide-binding</keyword>
<feature type="region of interest" description="Interaction with substrate tRNA" evidence="10">
    <location>
        <begin position="53"/>
        <end position="56"/>
    </location>
</feature>
<keyword evidence="8 10" id="KW-0460">Magnesium</keyword>
<name>A0ABW5NH78_9SPHI</name>
<dbReference type="Proteomes" id="UP001597393">
    <property type="component" value="Unassembled WGS sequence"/>
</dbReference>
<evidence type="ECO:0000313" key="14">
    <source>
        <dbReference type="EMBL" id="MFD2598506.1"/>
    </source>
</evidence>
<organism evidence="14 15">
    <name type="scientific">Sphingobacterium corticis</name>
    <dbReference type="NCBI Taxonomy" id="1812823"/>
    <lineage>
        <taxon>Bacteria</taxon>
        <taxon>Pseudomonadati</taxon>
        <taxon>Bacteroidota</taxon>
        <taxon>Sphingobacteriia</taxon>
        <taxon>Sphingobacteriales</taxon>
        <taxon>Sphingobacteriaceae</taxon>
        <taxon>Sphingobacterium</taxon>
    </lineage>
</organism>
<evidence type="ECO:0000256" key="12">
    <source>
        <dbReference type="RuleBase" id="RU003784"/>
    </source>
</evidence>
<proteinExistence type="inferred from homology"/>
<comment type="function">
    <text evidence="2 10 12">Catalyzes the transfer of a dimethylallyl group onto the adenine at position 37 in tRNAs that read codons beginning with uridine, leading to the formation of N6-(dimethylallyl)adenosine (i(6)A).</text>
</comment>
<dbReference type="EC" id="2.5.1.75" evidence="10"/>
<feature type="binding site" evidence="10">
    <location>
        <begin position="30"/>
        <end position="35"/>
    </location>
    <ligand>
        <name>substrate</name>
    </ligand>
</feature>
<dbReference type="NCBIfam" id="TIGR00174">
    <property type="entry name" value="miaA"/>
    <property type="match status" value="1"/>
</dbReference>
<dbReference type="EMBL" id="JBHUMA010000004">
    <property type="protein sequence ID" value="MFD2598506.1"/>
    <property type="molecule type" value="Genomic_DNA"/>
</dbReference>
<evidence type="ECO:0000256" key="8">
    <source>
        <dbReference type="ARBA" id="ARBA00022842"/>
    </source>
</evidence>
<dbReference type="Pfam" id="PF01715">
    <property type="entry name" value="IPPT"/>
    <property type="match status" value="1"/>
</dbReference>
<dbReference type="PANTHER" id="PTHR11088:SF60">
    <property type="entry name" value="TRNA DIMETHYLALLYLTRANSFERASE"/>
    <property type="match status" value="1"/>
</dbReference>
<comment type="caution">
    <text evidence="14">The sequence shown here is derived from an EMBL/GenBank/DDBJ whole genome shotgun (WGS) entry which is preliminary data.</text>
</comment>
<evidence type="ECO:0000256" key="11">
    <source>
        <dbReference type="RuleBase" id="RU003783"/>
    </source>
</evidence>
<feature type="site" description="Interaction with substrate tRNA" evidence="10">
    <location>
        <position position="118"/>
    </location>
</feature>
<dbReference type="InterPro" id="IPR039657">
    <property type="entry name" value="Dimethylallyltransferase"/>
</dbReference>
<protein>
    <recommendedName>
        <fullName evidence="10">tRNA dimethylallyltransferase</fullName>
        <ecNumber evidence="10">2.5.1.75</ecNumber>
    </recommendedName>
    <alternativeName>
        <fullName evidence="10">Dimethylallyl diphosphate:tRNA dimethylallyltransferase</fullName>
        <shortName evidence="10">DMAPP:tRNA dimethylallyltransferase</shortName>
        <shortName evidence="10">DMATase</shortName>
    </alternativeName>
    <alternativeName>
        <fullName evidence="10">Isopentenyl-diphosphate:tRNA isopentenyltransferase</fullName>
        <shortName evidence="10">IPP transferase</shortName>
        <shortName evidence="10">IPPT</shortName>
        <shortName evidence="10">IPTase</shortName>
    </alternativeName>
</protein>
<accession>A0ABW5NH78</accession>
<dbReference type="Gene3D" id="3.40.50.300">
    <property type="entry name" value="P-loop containing nucleotide triphosphate hydrolases"/>
    <property type="match status" value="1"/>
</dbReference>
<comment type="cofactor">
    <cofactor evidence="1 10">
        <name>Mg(2+)</name>
        <dbReference type="ChEBI" id="CHEBI:18420"/>
    </cofactor>
</comment>
<comment type="similarity">
    <text evidence="3 10 13">Belongs to the IPP transferase family.</text>
</comment>
<evidence type="ECO:0000256" key="10">
    <source>
        <dbReference type="HAMAP-Rule" id="MF_00185"/>
    </source>
</evidence>
<evidence type="ECO:0000256" key="2">
    <source>
        <dbReference type="ARBA" id="ARBA00003213"/>
    </source>
</evidence>
<comment type="caution">
    <text evidence="10">Lacks conserved residue(s) required for the propagation of feature annotation.</text>
</comment>
<dbReference type="PANTHER" id="PTHR11088">
    <property type="entry name" value="TRNA DIMETHYLALLYLTRANSFERASE"/>
    <property type="match status" value="1"/>
</dbReference>
<sequence length="301" mass="34466">MITLSEIKAHIIQAKEHLSPDSLWIILGPTASGKTRTAVELAKAFDGEIISADSRQVYRHMDIGTGKDLEEYQDIPHHLINIADPGERYQVDRFRQDFFAAYDSIIARGKQAILCGGTGSYIQTILQQSIYAQIPKDPTVQAELSLFSKEQLELKIREIGIPTDFTIDFHSHKRLVRALEILGYIQIHKPDLKPLRTIENYHAIGINPNVENRRAAIKSRLVKRLGHGLIGEVQGLLDDGLSFADLHYYGLEYRYVGLYLQGELTYEGFVEKLTTEINRYAKRQMTYFRKMEKDGIKINWF</sequence>
<dbReference type="InterPro" id="IPR018022">
    <property type="entry name" value="IPT"/>
</dbReference>
<dbReference type="RefSeq" id="WP_380868436.1">
    <property type="nucleotide sequence ID" value="NZ_JBHUMA010000004.1"/>
</dbReference>
<feature type="binding site" evidence="10">
    <location>
        <begin position="28"/>
        <end position="35"/>
    </location>
    <ligand>
        <name>ATP</name>
        <dbReference type="ChEBI" id="CHEBI:30616"/>
    </ligand>
</feature>
<keyword evidence="7 10" id="KW-0067">ATP-binding</keyword>
<reference evidence="15" key="1">
    <citation type="journal article" date="2019" name="Int. J. Syst. Evol. Microbiol.">
        <title>The Global Catalogue of Microorganisms (GCM) 10K type strain sequencing project: providing services to taxonomists for standard genome sequencing and annotation.</title>
        <authorList>
            <consortium name="The Broad Institute Genomics Platform"/>
            <consortium name="The Broad Institute Genome Sequencing Center for Infectious Disease"/>
            <person name="Wu L."/>
            <person name="Ma J."/>
        </authorList>
    </citation>
    <scope>NUCLEOTIDE SEQUENCE [LARGE SCALE GENOMIC DNA]</scope>
    <source>
        <strain evidence="15">KCTC 42248</strain>
    </source>
</reference>
<evidence type="ECO:0000256" key="7">
    <source>
        <dbReference type="ARBA" id="ARBA00022840"/>
    </source>
</evidence>
<evidence type="ECO:0000256" key="1">
    <source>
        <dbReference type="ARBA" id="ARBA00001946"/>
    </source>
</evidence>
<gene>
    <name evidence="10 14" type="primary">miaA</name>
    <name evidence="14" type="ORF">ACFSQ3_06025</name>
</gene>
<dbReference type="GO" id="GO:0052381">
    <property type="term" value="F:tRNA dimethylallyltransferase activity"/>
    <property type="evidence" value="ECO:0007669"/>
    <property type="project" value="UniProtKB-EC"/>
</dbReference>
<dbReference type="SUPFAM" id="SSF52540">
    <property type="entry name" value="P-loop containing nucleoside triphosphate hydrolases"/>
    <property type="match status" value="1"/>
</dbReference>
<evidence type="ECO:0000256" key="9">
    <source>
        <dbReference type="ARBA" id="ARBA00049563"/>
    </source>
</evidence>
<keyword evidence="4 10" id="KW-0808">Transferase</keyword>
<comment type="catalytic activity">
    <reaction evidence="9 10 11">
        <text>adenosine(37) in tRNA + dimethylallyl diphosphate = N(6)-dimethylallyladenosine(37) in tRNA + diphosphate</text>
        <dbReference type="Rhea" id="RHEA:26482"/>
        <dbReference type="Rhea" id="RHEA-COMP:10162"/>
        <dbReference type="Rhea" id="RHEA-COMP:10375"/>
        <dbReference type="ChEBI" id="CHEBI:33019"/>
        <dbReference type="ChEBI" id="CHEBI:57623"/>
        <dbReference type="ChEBI" id="CHEBI:74411"/>
        <dbReference type="ChEBI" id="CHEBI:74415"/>
        <dbReference type="EC" id="2.5.1.75"/>
    </reaction>
</comment>
<keyword evidence="5 10" id="KW-0819">tRNA processing</keyword>
<dbReference type="HAMAP" id="MF_00185">
    <property type="entry name" value="IPP_trans"/>
    <property type="match status" value="1"/>
</dbReference>
<evidence type="ECO:0000313" key="15">
    <source>
        <dbReference type="Proteomes" id="UP001597393"/>
    </source>
</evidence>
<evidence type="ECO:0000256" key="5">
    <source>
        <dbReference type="ARBA" id="ARBA00022694"/>
    </source>
</evidence>
<dbReference type="InterPro" id="IPR027417">
    <property type="entry name" value="P-loop_NTPase"/>
</dbReference>
<evidence type="ECO:0000256" key="6">
    <source>
        <dbReference type="ARBA" id="ARBA00022741"/>
    </source>
</evidence>
<evidence type="ECO:0000256" key="3">
    <source>
        <dbReference type="ARBA" id="ARBA00005842"/>
    </source>
</evidence>
<evidence type="ECO:0000256" key="4">
    <source>
        <dbReference type="ARBA" id="ARBA00022679"/>
    </source>
</evidence>
<evidence type="ECO:0000256" key="13">
    <source>
        <dbReference type="RuleBase" id="RU003785"/>
    </source>
</evidence>
<dbReference type="Gene3D" id="1.10.287.890">
    <property type="entry name" value="Crystal structure of tRNA isopentenylpyrophosphate transferase (bh2366) domain"/>
    <property type="match status" value="1"/>
</dbReference>
<keyword evidence="15" id="KW-1185">Reference proteome</keyword>